<comment type="caution">
    <text evidence="1">The sequence shown here is derived from an EMBL/GenBank/DDBJ whole genome shotgun (WGS) entry which is preliminary data.</text>
</comment>
<protein>
    <submittedName>
        <fullName evidence="1">Uncharacterized protein</fullName>
    </submittedName>
</protein>
<dbReference type="EMBL" id="JACXVP010000001">
    <property type="protein sequence ID" value="KAG5628524.1"/>
    <property type="molecule type" value="Genomic_DNA"/>
</dbReference>
<evidence type="ECO:0000313" key="1">
    <source>
        <dbReference type="EMBL" id="KAG5628524.1"/>
    </source>
</evidence>
<dbReference type="Proteomes" id="UP000824120">
    <property type="component" value="Chromosome 1"/>
</dbReference>
<reference evidence="1 2" key="1">
    <citation type="submission" date="2020-09" db="EMBL/GenBank/DDBJ databases">
        <title>De no assembly of potato wild relative species, Solanum commersonii.</title>
        <authorList>
            <person name="Cho K."/>
        </authorList>
    </citation>
    <scope>NUCLEOTIDE SEQUENCE [LARGE SCALE GENOMIC DNA]</scope>
    <source>
        <strain evidence="1">LZ3.2</strain>
        <tissue evidence="1">Leaf</tissue>
    </source>
</reference>
<dbReference type="AlphaFoldDB" id="A0A9J6AVQ4"/>
<accession>A0A9J6AVQ4</accession>
<keyword evidence="2" id="KW-1185">Reference proteome</keyword>
<proteinExistence type="predicted"/>
<gene>
    <name evidence="1" type="ORF">H5410_000241</name>
</gene>
<sequence length="93" mass="11139">MTITSNCFLDLAVKLYCLDISPPLMFTSSLTGSWTLSDTRSHKKRYFRERMSTTEVAIHTNLFMDGSICFDWNWKFQNRWLVYHNNQTSFFFF</sequence>
<name>A0A9J6AVQ4_SOLCO</name>
<evidence type="ECO:0000313" key="2">
    <source>
        <dbReference type="Proteomes" id="UP000824120"/>
    </source>
</evidence>
<organism evidence="1 2">
    <name type="scientific">Solanum commersonii</name>
    <name type="common">Commerson's wild potato</name>
    <name type="synonym">Commerson's nightshade</name>
    <dbReference type="NCBI Taxonomy" id="4109"/>
    <lineage>
        <taxon>Eukaryota</taxon>
        <taxon>Viridiplantae</taxon>
        <taxon>Streptophyta</taxon>
        <taxon>Embryophyta</taxon>
        <taxon>Tracheophyta</taxon>
        <taxon>Spermatophyta</taxon>
        <taxon>Magnoliopsida</taxon>
        <taxon>eudicotyledons</taxon>
        <taxon>Gunneridae</taxon>
        <taxon>Pentapetalae</taxon>
        <taxon>asterids</taxon>
        <taxon>lamiids</taxon>
        <taxon>Solanales</taxon>
        <taxon>Solanaceae</taxon>
        <taxon>Solanoideae</taxon>
        <taxon>Solaneae</taxon>
        <taxon>Solanum</taxon>
    </lineage>
</organism>